<dbReference type="InterPro" id="IPR049712">
    <property type="entry name" value="Poly_export"/>
</dbReference>
<dbReference type="InterPro" id="IPR003715">
    <property type="entry name" value="Poly_export_N"/>
</dbReference>
<evidence type="ECO:0000313" key="4">
    <source>
        <dbReference type="EMBL" id="NBZ86849.1"/>
    </source>
</evidence>
<proteinExistence type="predicted"/>
<gene>
    <name evidence="4" type="ORF">GV832_04585</name>
</gene>
<dbReference type="Gene3D" id="3.10.560.10">
    <property type="entry name" value="Outer membrane lipoprotein wza domain like"/>
    <property type="match status" value="2"/>
</dbReference>
<evidence type="ECO:0000313" key="5">
    <source>
        <dbReference type="Proteomes" id="UP001193501"/>
    </source>
</evidence>
<keyword evidence="5" id="KW-1185">Reference proteome</keyword>
<evidence type="ECO:0000256" key="2">
    <source>
        <dbReference type="SAM" id="SignalP"/>
    </source>
</evidence>
<evidence type="ECO:0000259" key="3">
    <source>
        <dbReference type="Pfam" id="PF02563"/>
    </source>
</evidence>
<dbReference type="Gene3D" id="3.30.1950.10">
    <property type="entry name" value="wza like domain"/>
    <property type="match status" value="1"/>
</dbReference>
<feature type="signal peptide" evidence="2">
    <location>
        <begin position="1"/>
        <end position="23"/>
    </location>
</feature>
<dbReference type="PANTHER" id="PTHR33619:SF3">
    <property type="entry name" value="POLYSACCHARIDE EXPORT PROTEIN GFCE-RELATED"/>
    <property type="match status" value="1"/>
</dbReference>
<dbReference type="AlphaFoldDB" id="A0AAE4YAT2"/>
<dbReference type="GO" id="GO:0015159">
    <property type="term" value="F:polysaccharide transmembrane transporter activity"/>
    <property type="evidence" value="ECO:0007669"/>
    <property type="project" value="InterPro"/>
</dbReference>
<dbReference type="Pfam" id="PF02563">
    <property type="entry name" value="Poly_export"/>
    <property type="match status" value="1"/>
</dbReference>
<sequence length="373" mass="39057">MPFISGPKGRVLASILLTLPLWACSPPQDVANVQQVVAGSEDESADFAVQPVDALTLPMVQGWPSSHPDSHHGWIGSGGGTSDQVIAGGDLLNLAVFAGNESALLADPIQLPNLKVSSKGTVFLPYIDEVEVAGMTADAARSRIQEKLTAIIPDVQVQLTHAAGTKNSVEVVAGMPRNGSYPLTSGDTTVTAIIAAAGGLPETMNNPQVNLQRGGRLYRVGAKTILENPGLDTVLRGGDRIYVTPDDRYFLSLGAAGKEALVDFPKDEVTTLDAMSLIGGVDQNTANPKGILVLRNYPASAVAANPDRGPSKQKVVFAFDLTSADGLFAAGQFKIEDRDLVLVTQSPLVNTRTILGFFTGFISAGRTTATAVN</sequence>
<evidence type="ECO:0000256" key="1">
    <source>
        <dbReference type="ARBA" id="ARBA00022729"/>
    </source>
</evidence>
<feature type="domain" description="Polysaccharide export protein N-terminal" evidence="3">
    <location>
        <begin position="82"/>
        <end position="159"/>
    </location>
</feature>
<reference evidence="4" key="1">
    <citation type="submission" date="2020-01" db="EMBL/GenBank/DDBJ databases">
        <authorList>
            <person name="Chen W.-M."/>
        </authorList>
    </citation>
    <scope>NUCLEOTIDE SEQUENCE</scope>
    <source>
        <strain evidence="4">CYK-10</strain>
    </source>
</reference>
<feature type="chain" id="PRO_5041969164" evidence="2">
    <location>
        <begin position="24"/>
        <end position="373"/>
    </location>
</feature>
<dbReference type="EMBL" id="JAABNR010000003">
    <property type="protein sequence ID" value="NBZ86849.1"/>
    <property type="molecule type" value="Genomic_DNA"/>
</dbReference>
<dbReference type="Proteomes" id="UP001193501">
    <property type="component" value="Unassembled WGS sequence"/>
</dbReference>
<accession>A0AAE4YAT2</accession>
<comment type="caution">
    <text evidence="4">The sequence shown here is derived from an EMBL/GenBank/DDBJ whole genome shotgun (WGS) entry which is preliminary data.</text>
</comment>
<name>A0AAE4YAT2_9RHOB</name>
<keyword evidence="1 2" id="KW-0732">Signal</keyword>
<protein>
    <submittedName>
        <fullName evidence="4">Polysaccharide export protein</fullName>
    </submittedName>
</protein>
<dbReference type="PANTHER" id="PTHR33619">
    <property type="entry name" value="POLYSACCHARIDE EXPORT PROTEIN GFCE-RELATED"/>
    <property type="match status" value="1"/>
</dbReference>
<organism evidence="4 5">
    <name type="scientific">Stagnihabitans tardus</name>
    <dbReference type="NCBI Taxonomy" id="2699202"/>
    <lineage>
        <taxon>Bacteria</taxon>
        <taxon>Pseudomonadati</taxon>
        <taxon>Pseudomonadota</taxon>
        <taxon>Alphaproteobacteria</taxon>
        <taxon>Rhodobacterales</taxon>
        <taxon>Paracoccaceae</taxon>
        <taxon>Stagnihabitans</taxon>
    </lineage>
</organism>
<dbReference type="RefSeq" id="WP_168773657.1">
    <property type="nucleotide sequence ID" value="NZ_JAABNR010000003.1"/>
</dbReference>